<evidence type="ECO:0000313" key="7">
    <source>
        <dbReference type="Proteomes" id="UP000569092"/>
    </source>
</evidence>
<evidence type="ECO:0000256" key="3">
    <source>
        <dbReference type="ARBA" id="ARBA00023136"/>
    </source>
</evidence>
<comment type="subcellular location">
    <subcellularLocation>
        <location evidence="1">Membrane</location>
    </subcellularLocation>
</comment>
<dbReference type="Pfam" id="PF00905">
    <property type="entry name" value="Transpeptidase"/>
    <property type="match status" value="1"/>
</dbReference>
<dbReference type="GO" id="GO:0008658">
    <property type="term" value="F:penicillin binding"/>
    <property type="evidence" value="ECO:0007669"/>
    <property type="project" value="InterPro"/>
</dbReference>
<evidence type="ECO:0000259" key="5">
    <source>
        <dbReference type="PROSITE" id="PS51178"/>
    </source>
</evidence>
<dbReference type="InterPro" id="IPR001460">
    <property type="entry name" value="PCN-bd_Tpept"/>
</dbReference>
<keyword evidence="2" id="KW-0121">Carboxypeptidase</keyword>
<dbReference type="GO" id="GO:0071555">
    <property type="term" value="P:cell wall organization"/>
    <property type="evidence" value="ECO:0007669"/>
    <property type="project" value="TreeGrafter"/>
</dbReference>
<dbReference type="GO" id="GO:0051301">
    <property type="term" value="P:cell division"/>
    <property type="evidence" value="ECO:0007669"/>
    <property type="project" value="UniProtKB-KW"/>
</dbReference>
<dbReference type="InterPro" id="IPR005311">
    <property type="entry name" value="PBP_dimer"/>
</dbReference>
<evidence type="ECO:0000313" key="6">
    <source>
        <dbReference type="EMBL" id="MBB5342853.1"/>
    </source>
</evidence>
<sequence>MNKAPRQTLTAPIRRIRFAYVALFFCAWTTLIAVRLGWLQVVRHSDFVHRAALQQQRTFEVAPRRGMLYDRNLRELAVTVQVDSVYAVPSELGDNRASAAEILAEIVHADPRDNFTSQQQMLARFNASKNFAWVARKVDPGIADRLRELNLKGVYFQKEFKRFYPNNDLAAQVLGYVGTDDIGLGGLERQFDDDMHGEPGHMLTALDARRHVLGSEENQPMPGENLVLSIDANIQYMAERALDAQVEKVKALHGTVVVQDPHTGQVLALAVSPRFNPNDQKHMDANVLTNLAVSDVYEPGSTFKLVTYSAAIDAAGVQPTDIVDCQGGAMTMYGRTLHDDRSDHFGRVTVQYALEHSSDVGAAKMALKLGNQKFYDYMKAFGFGDRSGIELPSETRGLLRNPRKWGATSILSMAIGQEVGVTPVQLVTMVSTIANGGVYMPPHVLLQSTDEMKGDPRLKPAAFRPANGLPATLPDGAHRVITEMTSAKMRMMMQGIVTEGTGRQAALNGYSSGGKTGTAQKVDPATHTYSHTKLVASFAGFAPVSNPAISVAVVIDTPTAGSEVQHYGGAASAPVFAEVAQQVLEYLGVPHDQPLKTQKELIVAAKTEADGDAPSENTEDLNAMFDDVNSLPADDPLRAPTNAAAAEVAANEKPVAVTQKAPGKTAEILNMLPAKVLSAFHSGDGNGSVSHESAPLATQKARLAVEAKEQGAVVVDAGLRVPVPSFEGAGLRGVVERADSVGLRVQAVGSGLAREQAPAAGTMVPAGTEIVVRFSR</sequence>
<dbReference type="InterPro" id="IPR005543">
    <property type="entry name" value="PASTA_dom"/>
</dbReference>
<keyword evidence="4" id="KW-0812">Transmembrane</keyword>
<keyword evidence="2" id="KW-0378">Hydrolase</keyword>
<dbReference type="PANTHER" id="PTHR30627">
    <property type="entry name" value="PEPTIDOGLYCAN D,D-TRANSPEPTIDASE"/>
    <property type="match status" value="1"/>
</dbReference>
<dbReference type="PANTHER" id="PTHR30627:SF1">
    <property type="entry name" value="PEPTIDOGLYCAN D,D-TRANSPEPTIDASE FTSI"/>
    <property type="match status" value="1"/>
</dbReference>
<dbReference type="SUPFAM" id="SSF54184">
    <property type="entry name" value="Penicillin-binding protein 2x (pbp-2x), c-terminal domain"/>
    <property type="match status" value="1"/>
</dbReference>
<dbReference type="Gene3D" id="3.30.450.330">
    <property type="match status" value="1"/>
</dbReference>
<accession>A0A7W8J5D1</accession>
<dbReference type="InterPro" id="IPR036138">
    <property type="entry name" value="PBP_dimer_sf"/>
</dbReference>
<evidence type="ECO:0000256" key="1">
    <source>
        <dbReference type="ARBA" id="ARBA00004370"/>
    </source>
</evidence>
<keyword evidence="6" id="KW-0132">Cell division</keyword>
<dbReference type="Gene3D" id="1.10.150.770">
    <property type="match status" value="1"/>
</dbReference>
<dbReference type="Gene3D" id="3.40.710.10">
    <property type="entry name" value="DD-peptidase/beta-lactamase superfamily"/>
    <property type="match status" value="1"/>
</dbReference>
<reference evidence="6 7" key="1">
    <citation type="submission" date="2020-08" db="EMBL/GenBank/DDBJ databases">
        <title>Genomic Encyclopedia of Type Strains, Phase IV (KMG-V): Genome sequencing to study the core and pangenomes of soil and plant-associated prokaryotes.</title>
        <authorList>
            <person name="Whitman W."/>
        </authorList>
    </citation>
    <scope>NUCLEOTIDE SEQUENCE [LARGE SCALE GENOMIC DNA]</scope>
    <source>
        <strain evidence="6 7">M8US30</strain>
    </source>
</reference>
<dbReference type="PROSITE" id="PS51178">
    <property type="entry name" value="PASTA"/>
    <property type="match status" value="1"/>
</dbReference>
<dbReference type="AlphaFoldDB" id="A0A7W8J5D1"/>
<gene>
    <name evidence="6" type="ORF">HDF10_000803</name>
</gene>
<dbReference type="SUPFAM" id="SSF56519">
    <property type="entry name" value="Penicillin binding protein dimerisation domain"/>
    <property type="match status" value="1"/>
</dbReference>
<feature type="domain" description="PASTA" evidence="5">
    <location>
        <begin position="718"/>
        <end position="776"/>
    </location>
</feature>
<keyword evidence="4" id="KW-1133">Transmembrane helix</keyword>
<dbReference type="CDD" id="cd06575">
    <property type="entry name" value="PASTA_Pbp2x-like_2"/>
    <property type="match status" value="1"/>
</dbReference>
<keyword evidence="6" id="KW-0131">Cell cycle</keyword>
<dbReference type="GO" id="GO:0004180">
    <property type="term" value="F:carboxypeptidase activity"/>
    <property type="evidence" value="ECO:0007669"/>
    <property type="project" value="UniProtKB-KW"/>
</dbReference>
<protein>
    <submittedName>
        <fullName evidence="6">Cell division protein FtsI (Penicillin-binding protein 3)</fullName>
    </submittedName>
</protein>
<dbReference type="Pfam" id="PF03717">
    <property type="entry name" value="PBP_dimer"/>
    <property type="match status" value="1"/>
</dbReference>
<dbReference type="InterPro" id="IPR012338">
    <property type="entry name" value="Beta-lactam/transpept-like"/>
</dbReference>
<comment type="caution">
    <text evidence="6">The sequence shown here is derived from an EMBL/GenBank/DDBJ whole genome shotgun (WGS) entry which is preliminary data.</text>
</comment>
<dbReference type="Pfam" id="PF03793">
    <property type="entry name" value="PASTA"/>
    <property type="match status" value="1"/>
</dbReference>
<organism evidence="6 7">
    <name type="scientific">Tunturiibacter lichenicola</name>
    <dbReference type="NCBI Taxonomy" id="2051959"/>
    <lineage>
        <taxon>Bacteria</taxon>
        <taxon>Pseudomonadati</taxon>
        <taxon>Acidobacteriota</taxon>
        <taxon>Terriglobia</taxon>
        <taxon>Terriglobales</taxon>
        <taxon>Acidobacteriaceae</taxon>
        <taxon>Tunturiibacter</taxon>
    </lineage>
</organism>
<dbReference type="SUPFAM" id="SSF56601">
    <property type="entry name" value="beta-lactamase/transpeptidase-like"/>
    <property type="match status" value="1"/>
</dbReference>
<keyword evidence="2" id="KW-0645">Protease</keyword>
<evidence type="ECO:0000256" key="4">
    <source>
        <dbReference type="SAM" id="Phobius"/>
    </source>
</evidence>
<dbReference type="Proteomes" id="UP000569092">
    <property type="component" value="Unassembled WGS sequence"/>
</dbReference>
<dbReference type="Gene3D" id="3.90.1310.10">
    <property type="entry name" value="Penicillin-binding protein 2a (Domain 2)"/>
    <property type="match status" value="1"/>
</dbReference>
<feature type="transmembrane region" description="Helical" evidence="4">
    <location>
        <begin position="20"/>
        <end position="38"/>
    </location>
</feature>
<dbReference type="GO" id="GO:0005886">
    <property type="term" value="C:plasma membrane"/>
    <property type="evidence" value="ECO:0007669"/>
    <property type="project" value="TreeGrafter"/>
</dbReference>
<keyword evidence="3 4" id="KW-0472">Membrane</keyword>
<evidence type="ECO:0000256" key="2">
    <source>
        <dbReference type="ARBA" id="ARBA00022645"/>
    </source>
</evidence>
<proteinExistence type="predicted"/>
<dbReference type="InterPro" id="IPR050515">
    <property type="entry name" value="Beta-lactam/transpept"/>
</dbReference>
<dbReference type="EMBL" id="JACHDZ010000001">
    <property type="protein sequence ID" value="MBB5342853.1"/>
    <property type="molecule type" value="Genomic_DNA"/>
</dbReference>
<name>A0A7W8J5D1_9BACT</name>